<protein>
    <recommendedName>
        <fullName evidence="4">Bacitracin ABC transporter permease</fullName>
    </recommendedName>
</protein>
<feature type="transmembrane region" description="Helical" evidence="1">
    <location>
        <begin position="175"/>
        <end position="194"/>
    </location>
</feature>
<dbReference type="HOGENOM" id="CLU_102870_2_0_9"/>
<gene>
    <name evidence="2" type="ORF">GZ22_13355</name>
</gene>
<keyword evidence="1" id="KW-1133">Transmembrane helix</keyword>
<reference evidence="2 3" key="1">
    <citation type="submission" date="2014-07" db="EMBL/GenBank/DDBJ databases">
        <title>Complete genome sequence of a moderately halophilic bacterium Terribacillus aidingensis MP602, isolated from Cryptomeria fortunei in Tianmu mountain in China.</title>
        <authorList>
            <person name="Wang Y."/>
            <person name="Lu P."/>
            <person name="Zhang L."/>
        </authorList>
    </citation>
    <scope>NUCLEOTIDE SEQUENCE [LARGE SCALE GENOMIC DNA]</scope>
    <source>
        <strain evidence="2 3">MP602</strain>
    </source>
</reference>
<organism evidence="2 3">
    <name type="scientific">Terribacillus saccharophilus</name>
    <dbReference type="NCBI Taxonomy" id="361277"/>
    <lineage>
        <taxon>Bacteria</taxon>
        <taxon>Bacillati</taxon>
        <taxon>Bacillota</taxon>
        <taxon>Bacilli</taxon>
        <taxon>Bacillales</taxon>
        <taxon>Bacillaceae</taxon>
        <taxon>Terribacillus</taxon>
    </lineage>
</organism>
<feature type="transmembrane region" description="Helical" evidence="1">
    <location>
        <begin position="148"/>
        <end position="168"/>
    </location>
</feature>
<dbReference type="RefSeq" id="WP_038563213.1">
    <property type="nucleotide sequence ID" value="NZ_CP008876.1"/>
</dbReference>
<evidence type="ECO:0000313" key="2">
    <source>
        <dbReference type="EMBL" id="AIF67521.1"/>
    </source>
</evidence>
<evidence type="ECO:0000256" key="1">
    <source>
        <dbReference type="SAM" id="Phobius"/>
    </source>
</evidence>
<feature type="transmembrane region" description="Helical" evidence="1">
    <location>
        <begin position="55"/>
        <end position="77"/>
    </location>
</feature>
<dbReference type="Proteomes" id="UP000027980">
    <property type="component" value="Chromosome"/>
</dbReference>
<keyword evidence="1" id="KW-0812">Transmembrane</keyword>
<dbReference type="GeneID" id="34222905"/>
<dbReference type="KEGG" id="tap:GZ22_13355"/>
<keyword evidence="1" id="KW-0472">Membrane</keyword>
<accession>A0A075LN00</accession>
<dbReference type="AlphaFoldDB" id="A0A075LN00"/>
<evidence type="ECO:0000313" key="3">
    <source>
        <dbReference type="Proteomes" id="UP000027980"/>
    </source>
</evidence>
<dbReference type="OrthoDB" id="9784784at2"/>
<evidence type="ECO:0008006" key="4">
    <source>
        <dbReference type="Google" id="ProtNLM"/>
    </source>
</evidence>
<name>A0A075LN00_9BACI</name>
<proteinExistence type="predicted"/>
<dbReference type="Pfam" id="PF12730">
    <property type="entry name" value="ABC2_membrane_4"/>
    <property type="match status" value="1"/>
</dbReference>
<feature type="transmembrane region" description="Helical" evidence="1">
    <location>
        <begin position="12"/>
        <end position="35"/>
    </location>
</feature>
<feature type="transmembrane region" description="Helical" evidence="1">
    <location>
        <begin position="98"/>
        <end position="128"/>
    </location>
</feature>
<dbReference type="EMBL" id="CP008876">
    <property type="protein sequence ID" value="AIF67521.1"/>
    <property type="molecule type" value="Genomic_DNA"/>
</dbReference>
<feature type="transmembrane region" description="Helical" evidence="1">
    <location>
        <begin position="200"/>
        <end position="222"/>
    </location>
</feature>
<sequence>MLNLMRLEMKRMNFLTIGVTFLLINAGILGILLLLGVDTEITAESIASADEIMMFIEIMAVAGFVIYASVLLSNMIIEEFKSKTISVLFTTPVSRKQLLMAKVIVISLLTFVLFFVSVYLLSIIFSLLNNVYDILWFSFPLNLLWENTVHLLVTGVAVAGMALIPLVFGMIKYSVPATITSSILIIAILSSSINSDGTNLFSFTAVPVALGIVGFIIAYFVISKAVKKDF</sequence>